<keyword evidence="1" id="KW-1133">Transmembrane helix</keyword>
<evidence type="ECO:0000313" key="2">
    <source>
        <dbReference type="EMBL" id="RKF72936.1"/>
    </source>
</evidence>
<protein>
    <submittedName>
        <fullName evidence="2">Putative tetraspanin</fullName>
    </submittedName>
</protein>
<accession>A0A420IEH7</accession>
<proteinExistence type="predicted"/>
<keyword evidence="1" id="KW-0812">Transmembrane</keyword>
<comment type="caution">
    <text evidence="2">The sequence shown here is derived from an EMBL/GenBank/DDBJ whole genome shotgun (WGS) entry which is preliminary data.</text>
</comment>
<dbReference type="Proteomes" id="UP000285326">
    <property type="component" value="Unassembled WGS sequence"/>
</dbReference>
<evidence type="ECO:0000256" key="1">
    <source>
        <dbReference type="SAM" id="Phobius"/>
    </source>
</evidence>
<feature type="transmembrane region" description="Helical" evidence="1">
    <location>
        <begin position="180"/>
        <end position="203"/>
    </location>
</feature>
<dbReference type="AlphaFoldDB" id="A0A420IEH7"/>
<feature type="transmembrane region" description="Helical" evidence="1">
    <location>
        <begin position="87"/>
        <end position="107"/>
    </location>
</feature>
<feature type="transmembrane region" description="Helical" evidence="1">
    <location>
        <begin position="56"/>
        <end position="75"/>
    </location>
</feature>
<sequence>MKDRVLLMFIISDFLFFGTGLLILLSALITQADLTESPNLDNVARNLILRTCPSKAAIVNSVLVFVTFLVSVPAITMPRSRGLLKVTGYLTGVNALFTLVLGLTLWYETLKTRKNLLDIWMTLDVSAQSLLQTKFKCCGYMNSTTPPFVVDNVCPSAEVAAARLGCVFPFSSFANSFLDIIFTTAFGIVGVDTIFILSTTILVKDRKEKARYLQILEKS</sequence>
<name>A0A420IEH7_9PEZI</name>
<organism evidence="2 3">
    <name type="scientific">Golovinomyces cichoracearum</name>
    <dbReference type="NCBI Taxonomy" id="62708"/>
    <lineage>
        <taxon>Eukaryota</taxon>
        <taxon>Fungi</taxon>
        <taxon>Dikarya</taxon>
        <taxon>Ascomycota</taxon>
        <taxon>Pezizomycotina</taxon>
        <taxon>Leotiomycetes</taxon>
        <taxon>Erysiphales</taxon>
        <taxon>Erysiphaceae</taxon>
        <taxon>Golovinomyces</taxon>
    </lineage>
</organism>
<evidence type="ECO:0000313" key="3">
    <source>
        <dbReference type="Proteomes" id="UP000285326"/>
    </source>
</evidence>
<keyword evidence="1" id="KW-0472">Membrane</keyword>
<gene>
    <name evidence="2" type="ORF">GcM1_246130</name>
</gene>
<reference evidence="2 3" key="1">
    <citation type="journal article" date="2018" name="BMC Genomics">
        <title>Comparative genome analyses reveal sequence features reflecting distinct modes of host-adaptation between dicot and monocot powdery mildew.</title>
        <authorList>
            <person name="Wu Y."/>
            <person name="Ma X."/>
            <person name="Pan Z."/>
            <person name="Kale S.D."/>
            <person name="Song Y."/>
            <person name="King H."/>
            <person name="Zhang Q."/>
            <person name="Presley C."/>
            <person name="Deng X."/>
            <person name="Wei C.I."/>
            <person name="Xiao S."/>
        </authorList>
    </citation>
    <scope>NUCLEOTIDE SEQUENCE [LARGE SCALE GENOMIC DNA]</scope>
    <source>
        <strain evidence="2">UMSG1</strain>
    </source>
</reference>
<dbReference type="EMBL" id="MCBS01024642">
    <property type="protein sequence ID" value="RKF72936.1"/>
    <property type="molecule type" value="Genomic_DNA"/>
</dbReference>